<reference evidence="1 2" key="1">
    <citation type="journal article" date="2019" name="ISME J.">
        <title>Isolation and characterization of a thermophilic sulfur- and iron-reducing thaumarchaeote from a terrestrial acidic hot spring.</title>
        <authorList>
            <person name="Kato S."/>
            <person name="Itoh T."/>
            <person name="Yuki M."/>
            <person name="Nagamori M."/>
            <person name="Ohnishi M."/>
            <person name="Uematsu K."/>
            <person name="Suzuki K."/>
            <person name="Takashina T."/>
            <person name="Ohkuma M."/>
        </authorList>
    </citation>
    <scope>NUCLEOTIDE SEQUENCE [LARGE SCALE GENOMIC DNA]</scope>
    <source>
        <strain evidence="1 2">NAS-02</strain>
    </source>
</reference>
<protein>
    <recommendedName>
        <fullName evidence="3">DUF371 domain-containing protein</fullName>
    </recommendedName>
</protein>
<proteinExistence type="predicted"/>
<dbReference type="GeneID" id="55584078"/>
<dbReference type="InterPro" id="IPR007171">
    <property type="entry name" value="DUF371"/>
</dbReference>
<dbReference type="Gene3D" id="2.60.120.630">
    <property type="entry name" value="mth639 domain like"/>
    <property type="match status" value="1"/>
</dbReference>
<evidence type="ECO:0000313" key="1">
    <source>
        <dbReference type="EMBL" id="BBE41654.1"/>
    </source>
</evidence>
<keyword evidence="2" id="KW-1185">Reference proteome</keyword>
<dbReference type="InterPro" id="IPR023131">
    <property type="entry name" value="Mth639-like_dom_sf"/>
</dbReference>
<dbReference type="Proteomes" id="UP000509448">
    <property type="component" value="Chromosome"/>
</dbReference>
<dbReference type="AlphaFoldDB" id="A0A4P2VAX7"/>
<dbReference type="RefSeq" id="WP_232085552.1">
    <property type="nucleotide sequence ID" value="NZ_AP018732.1"/>
</dbReference>
<evidence type="ECO:0000313" key="2">
    <source>
        <dbReference type="Proteomes" id="UP000509448"/>
    </source>
</evidence>
<dbReference type="Pfam" id="PF04027">
    <property type="entry name" value="DUF371"/>
    <property type="match status" value="1"/>
</dbReference>
<accession>A0A4P2VAX7</accession>
<dbReference type="EMBL" id="AP018732">
    <property type="protein sequence ID" value="BBE41654.1"/>
    <property type="molecule type" value="Genomic_DNA"/>
</dbReference>
<evidence type="ECO:0008006" key="3">
    <source>
        <dbReference type="Google" id="ProtNLM"/>
    </source>
</evidence>
<dbReference type="PANTHER" id="PTHR40696">
    <property type="entry name" value="DUF371 FAMILY PROTEIN"/>
    <property type="match status" value="1"/>
</dbReference>
<organism evidence="1 2">
    <name type="scientific">Conexivisphaera calida</name>
    <dbReference type="NCBI Taxonomy" id="1874277"/>
    <lineage>
        <taxon>Archaea</taxon>
        <taxon>Nitrososphaerota</taxon>
        <taxon>Conexivisphaeria</taxon>
        <taxon>Conexivisphaerales</taxon>
        <taxon>Conexivisphaeraceae</taxon>
        <taxon>Conexivisphaera</taxon>
    </lineage>
</organism>
<name>A0A4P2VAX7_9ARCH</name>
<sequence length="114" mass="12539">MTTEDYLTPRGDCIIGIRADKGAAGLSEEIKRHIRLGDRLRLEIIVGELSFAFDAWGSPSLELSDARSAVIRRSSFASPRTIAVRSTAVARDIPRDIVSELRTGRRGVLAIYVL</sequence>
<dbReference type="KEGG" id="ccai:NAS2_0261"/>
<gene>
    <name evidence="1" type="ORF">NAS2_0261</name>
</gene>
<dbReference type="PANTHER" id="PTHR40696:SF1">
    <property type="entry name" value="DUF371 DOMAIN-CONTAINING PROTEIN"/>
    <property type="match status" value="1"/>
</dbReference>